<reference evidence="1 2" key="1">
    <citation type="submission" date="2021-03" db="EMBL/GenBank/DDBJ databases">
        <title>Paenibacillus artemisicola MWE-103 whole genome sequence.</title>
        <authorList>
            <person name="Ham Y.J."/>
        </authorList>
    </citation>
    <scope>NUCLEOTIDE SEQUENCE [LARGE SCALE GENOMIC DNA]</scope>
    <source>
        <strain evidence="1 2">MWE-103</strain>
    </source>
</reference>
<evidence type="ECO:0000313" key="1">
    <source>
        <dbReference type="EMBL" id="MBO7747011.1"/>
    </source>
</evidence>
<dbReference type="EMBL" id="JAGGDJ010000026">
    <property type="protein sequence ID" value="MBO7747011.1"/>
    <property type="molecule type" value="Genomic_DNA"/>
</dbReference>
<name>A0ABS3WFX4_9BACL</name>
<proteinExistence type="predicted"/>
<accession>A0ABS3WFX4</accession>
<evidence type="ECO:0008006" key="3">
    <source>
        <dbReference type="Google" id="ProtNLM"/>
    </source>
</evidence>
<gene>
    <name evidence="1" type="ORF">I8J29_22665</name>
</gene>
<organism evidence="1 2">
    <name type="scientific">Paenibacillus artemisiicola</name>
    <dbReference type="NCBI Taxonomy" id="1172618"/>
    <lineage>
        <taxon>Bacteria</taxon>
        <taxon>Bacillati</taxon>
        <taxon>Bacillota</taxon>
        <taxon>Bacilli</taxon>
        <taxon>Bacillales</taxon>
        <taxon>Paenibacillaceae</taxon>
        <taxon>Paenibacillus</taxon>
    </lineage>
</organism>
<keyword evidence="2" id="KW-1185">Reference proteome</keyword>
<protein>
    <recommendedName>
        <fullName evidence="3">PD-(D/E)XK family protein DUF4420</fullName>
    </recommendedName>
</protein>
<evidence type="ECO:0000313" key="2">
    <source>
        <dbReference type="Proteomes" id="UP000670947"/>
    </source>
</evidence>
<sequence>MSTQDRRIGFFGIVFDKFRSDETYFDREFFKNFIIYILGRPTEEQIISIPQYNKAIALDRYALFQLHADYVANIVFKSCKYNHSPDYMSSIDGTERASDKQNHEGEKEKTHLCIRISTYEAQVILEERRSGVSIREIVSYLNKQLRHYFAALQQPRTFKLIHNIEPSNDFLEMVNGMRDIKIAELYTTKTVMGSEMMNLMELEDFSMKEDIIITSKAKPRESLLKRNFTSLYNSFIGGESRVSRIRLYGHDEDNNYIRLDTSNLKKVDYVTVELETNGTVNTESMFTEMYEILEITEEHLTAYDG</sequence>
<dbReference type="Proteomes" id="UP000670947">
    <property type="component" value="Unassembled WGS sequence"/>
</dbReference>
<comment type="caution">
    <text evidence="1">The sequence shown here is derived from an EMBL/GenBank/DDBJ whole genome shotgun (WGS) entry which is preliminary data.</text>
</comment>
<dbReference type="RefSeq" id="WP_208849747.1">
    <property type="nucleotide sequence ID" value="NZ_JAGGDJ010000026.1"/>
</dbReference>